<feature type="domain" description="Core-binding (CB)" evidence="4">
    <location>
        <begin position="1"/>
        <end position="61"/>
    </location>
</feature>
<dbReference type="InterPro" id="IPR010998">
    <property type="entry name" value="Integrase_recombinase_N"/>
</dbReference>
<proteinExistence type="predicted"/>
<keyword evidence="1" id="KW-0229">DNA integration</keyword>
<keyword evidence="6" id="KW-1185">Reference proteome</keyword>
<keyword evidence="2 3" id="KW-0238">DNA-binding</keyword>
<evidence type="ECO:0000256" key="2">
    <source>
        <dbReference type="ARBA" id="ARBA00023125"/>
    </source>
</evidence>
<dbReference type="InterPro" id="IPR004107">
    <property type="entry name" value="Integrase_SAM-like_N"/>
</dbReference>
<comment type="caution">
    <text evidence="5">The sequence shown here is derived from an EMBL/GenBank/DDBJ whole genome shotgun (WGS) entry which is preliminary data.</text>
</comment>
<dbReference type="InterPro" id="IPR044068">
    <property type="entry name" value="CB"/>
</dbReference>
<dbReference type="EMBL" id="JARXIC010000050">
    <property type="protein sequence ID" value="MDQ8196163.1"/>
    <property type="molecule type" value="Genomic_DNA"/>
</dbReference>
<dbReference type="Pfam" id="PF13495">
    <property type="entry name" value="Phage_int_SAM_4"/>
    <property type="match status" value="1"/>
</dbReference>
<accession>A0ABU1ARC6</accession>
<evidence type="ECO:0000313" key="5">
    <source>
        <dbReference type="EMBL" id="MDQ8196163.1"/>
    </source>
</evidence>
<evidence type="ECO:0000313" key="6">
    <source>
        <dbReference type="Proteomes" id="UP001243717"/>
    </source>
</evidence>
<reference evidence="5 6" key="1">
    <citation type="submission" date="2023-04" db="EMBL/GenBank/DDBJ databases">
        <title>A novel bacteria isolated from coastal sediment.</title>
        <authorList>
            <person name="Liu X.-J."/>
            <person name="Du Z.-J."/>
        </authorList>
    </citation>
    <scope>NUCLEOTIDE SEQUENCE [LARGE SCALE GENOMIC DNA]</scope>
    <source>
        <strain evidence="5 6">SDUM461004</strain>
    </source>
</reference>
<name>A0ABU1ARC6_9BACT</name>
<protein>
    <submittedName>
        <fullName evidence="5">Phage integrase N-terminal SAM-like domain-containing protein</fullName>
    </submittedName>
</protein>
<sequence>MRALKLRRYSKRTIKSYVDWMYDLARYYMRATSELSRDELQAYLYHLAYERNLSAWLANHL</sequence>
<dbReference type="PROSITE" id="PS51900">
    <property type="entry name" value="CB"/>
    <property type="match status" value="1"/>
</dbReference>
<dbReference type="Proteomes" id="UP001243717">
    <property type="component" value="Unassembled WGS sequence"/>
</dbReference>
<evidence type="ECO:0000256" key="3">
    <source>
        <dbReference type="PROSITE-ProRule" id="PRU01248"/>
    </source>
</evidence>
<evidence type="ECO:0000256" key="1">
    <source>
        <dbReference type="ARBA" id="ARBA00022908"/>
    </source>
</evidence>
<organism evidence="5 6">
    <name type="scientific">Thalassobacterium sedimentorum</name>
    <dbReference type="NCBI Taxonomy" id="3041258"/>
    <lineage>
        <taxon>Bacteria</taxon>
        <taxon>Pseudomonadati</taxon>
        <taxon>Verrucomicrobiota</taxon>
        <taxon>Opitutia</taxon>
        <taxon>Puniceicoccales</taxon>
        <taxon>Coraliomargaritaceae</taxon>
        <taxon>Thalassobacterium</taxon>
    </lineage>
</organism>
<gene>
    <name evidence="5" type="ORF">QEH59_17135</name>
</gene>
<evidence type="ECO:0000259" key="4">
    <source>
        <dbReference type="PROSITE" id="PS51900"/>
    </source>
</evidence>
<dbReference type="Gene3D" id="1.10.150.130">
    <property type="match status" value="1"/>
</dbReference>